<protein>
    <recommendedName>
        <fullName evidence="4">Glycosyltransferase</fullName>
    </recommendedName>
</protein>
<name>A0ABR2JDZ8_9EUKA</name>
<keyword evidence="1" id="KW-0472">Membrane</keyword>
<proteinExistence type="predicted"/>
<feature type="transmembrane region" description="Helical" evidence="1">
    <location>
        <begin position="9"/>
        <end position="32"/>
    </location>
</feature>
<evidence type="ECO:0008006" key="4">
    <source>
        <dbReference type="Google" id="ProtNLM"/>
    </source>
</evidence>
<dbReference type="Gene3D" id="3.90.550.10">
    <property type="entry name" value="Spore Coat Polysaccharide Biosynthesis Protein SpsA, Chain A"/>
    <property type="match status" value="1"/>
</dbReference>
<organism evidence="2 3">
    <name type="scientific">Tritrichomonas musculus</name>
    <dbReference type="NCBI Taxonomy" id="1915356"/>
    <lineage>
        <taxon>Eukaryota</taxon>
        <taxon>Metamonada</taxon>
        <taxon>Parabasalia</taxon>
        <taxon>Tritrichomonadida</taxon>
        <taxon>Tritrichomonadidae</taxon>
        <taxon>Tritrichomonas</taxon>
    </lineage>
</organism>
<dbReference type="Proteomes" id="UP001470230">
    <property type="component" value="Unassembled WGS sequence"/>
</dbReference>
<evidence type="ECO:0000313" key="3">
    <source>
        <dbReference type="Proteomes" id="UP001470230"/>
    </source>
</evidence>
<accession>A0ABR2JDZ8</accession>
<keyword evidence="1" id="KW-1133">Transmembrane helix</keyword>
<dbReference type="InterPro" id="IPR029044">
    <property type="entry name" value="Nucleotide-diphossugar_trans"/>
</dbReference>
<dbReference type="EMBL" id="JAPFFF010000012">
    <property type="protein sequence ID" value="KAK8875347.1"/>
    <property type="molecule type" value="Genomic_DNA"/>
</dbReference>
<gene>
    <name evidence="2" type="ORF">M9Y10_005512</name>
</gene>
<keyword evidence="3" id="KW-1185">Reference proteome</keyword>
<evidence type="ECO:0000313" key="2">
    <source>
        <dbReference type="EMBL" id="KAK8875347.1"/>
    </source>
</evidence>
<reference evidence="2 3" key="1">
    <citation type="submission" date="2024-04" db="EMBL/GenBank/DDBJ databases">
        <title>Tritrichomonas musculus Genome.</title>
        <authorList>
            <person name="Alves-Ferreira E."/>
            <person name="Grigg M."/>
            <person name="Lorenzi H."/>
            <person name="Galac M."/>
        </authorList>
    </citation>
    <scope>NUCLEOTIDE SEQUENCE [LARGE SCALE GENOMIC DNA]</scope>
    <source>
        <strain evidence="2 3">EAF2021</strain>
    </source>
</reference>
<sequence>MKKKTSLPLIFWIIYLGSIFAICIVNVLIFSFTKTSNVSFPSNKCVCQTECNGVSKIKYNSIDEITFISCPRPLTPDRYNSLKVTYSSWLASSPKTSIILFTNRTEFDPTGKFPDELDKLFGKDRVKYAGSIRHDLTGVPYIDDWFRQGIKHSSSKYVCFINSDIPISGNWLHRVKQVYAVMEDKPVVLIGQRIDFDLEDSKFEKLRFDQKHLLKDIDKMVEESNHSPHSPFGVDSFTFRIDNIPFNYEKILPFIMGRYNWDNWIVGWLNTFTDTVTFNLNPPIYHINHVRHDFNPEDSKVAVNHHFKKGNKDYFGSNYDTKWEIVDNFLVKRSSNYSIELPQNVD</sequence>
<keyword evidence="1" id="KW-0812">Transmembrane</keyword>
<comment type="caution">
    <text evidence="2">The sequence shown here is derived from an EMBL/GenBank/DDBJ whole genome shotgun (WGS) entry which is preliminary data.</text>
</comment>
<evidence type="ECO:0000256" key="1">
    <source>
        <dbReference type="SAM" id="Phobius"/>
    </source>
</evidence>